<proteinExistence type="predicted"/>
<dbReference type="GO" id="GO:0008270">
    <property type="term" value="F:zinc ion binding"/>
    <property type="evidence" value="ECO:0007669"/>
    <property type="project" value="UniProtKB-KW"/>
</dbReference>
<dbReference type="PROSITE" id="PS50994">
    <property type="entry name" value="INTEGRASE"/>
    <property type="match status" value="1"/>
</dbReference>
<evidence type="ECO:0000256" key="2">
    <source>
        <dbReference type="ARBA" id="ARBA00022723"/>
    </source>
</evidence>
<keyword evidence="2" id="KW-0479">Metal-binding</keyword>
<feature type="region of interest" description="Disordered" evidence="6">
    <location>
        <begin position="96"/>
        <end position="115"/>
    </location>
</feature>
<organism evidence="9">
    <name type="scientific">Prunus dulcis</name>
    <name type="common">Almond</name>
    <name type="synonym">Amygdalus dulcis</name>
    <dbReference type="NCBI Taxonomy" id="3755"/>
    <lineage>
        <taxon>Eukaryota</taxon>
        <taxon>Viridiplantae</taxon>
        <taxon>Streptophyta</taxon>
        <taxon>Embryophyta</taxon>
        <taxon>Tracheophyta</taxon>
        <taxon>Spermatophyta</taxon>
        <taxon>Magnoliopsida</taxon>
        <taxon>eudicotyledons</taxon>
        <taxon>Gunneridae</taxon>
        <taxon>Pentapetalae</taxon>
        <taxon>rosids</taxon>
        <taxon>fabids</taxon>
        <taxon>Rosales</taxon>
        <taxon>Rosaceae</taxon>
        <taxon>Amygdaloideae</taxon>
        <taxon>Amygdaleae</taxon>
        <taxon>Prunus</taxon>
    </lineage>
</organism>
<dbReference type="PROSITE" id="PS50158">
    <property type="entry name" value="ZF_CCHC"/>
    <property type="match status" value="1"/>
</dbReference>
<dbReference type="Pfam" id="PF07727">
    <property type="entry name" value="RVT_2"/>
    <property type="match status" value="1"/>
</dbReference>
<dbReference type="Pfam" id="PF00665">
    <property type="entry name" value="rve"/>
    <property type="match status" value="1"/>
</dbReference>
<dbReference type="InterPro" id="IPR057670">
    <property type="entry name" value="SH3_retrovirus"/>
</dbReference>
<dbReference type="InterPro" id="IPR001878">
    <property type="entry name" value="Znf_CCHC"/>
</dbReference>
<dbReference type="SUPFAM" id="SSF53098">
    <property type="entry name" value="Ribonuclease H-like"/>
    <property type="match status" value="1"/>
</dbReference>
<evidence type="ECO:0008006" key="10">
    <source>
        <dbReference type="Google" id="ProtNLM"/>
    </source>
</evidence>
<feature type="compositionally biased region" description="Low complexity" evidence="6">
    <location>
        <begin position="1011"/>
        <end position="1022"/>
    </location>
</feature>
<dbReference type="Pfam" id="PF13976">
    <property type="entry name" value="gag_pre-integrs"/>
    <property type="match status" value="1"/>
</dbReference>
<dbReference type="InterPro" id="IPR025724">
    <property type="entry name" value="GAG-pre-integrase_dom"/>
</dbReference>
<evidence type="ECO:0000256" key="5">
    <source>
        <dbReference type="PROSITE-ProRule" id="PRU00047"/>
    </source>
</evidence>
<dbReference type="GO" id="GO:0003676">
    <property type="term" value="F:nucleic acid binding"/>
    <property type="evidence" value="ECO:0007669"/>
    <property type="project" value="InterPro"/>
</dbReference>
<keyword evidence="5" id="KW-0863">Zinc-finger</keyword>
<dbReference type="InterPro" id="IPR043502">
    <property type="entry name" value="DNA/RNA_pol_sf"/>
</dbReference>
<name>A0A4Y1R550_PRUDU</name>
<dbReference type="InterPro" id="IPR001584">
    <property type="entry name" value="Integrase_cat-core"/>
</dbReference>
<dbReference type="Pfam" id="PF14223">
    <property type="entry name" value="Retrotran_gag_2"/>
    <property type="match status" value="1"/>
</dbReference>
<dbReference type="InterPro" id="IPR039537">
    <property type="entry name" value="Retrotran_Ty1/copia-like"/>
</dbReference>
<sequence>MGLDMSLVLEIAKLGHDLSLVLEVLKTSLWVRYGHKREVCSLRVEVQLEKTPKVPIEEGSMAMNINFGDWVNKLQDWDSRLRGPWMNVQPRRKYKTNFKDGGGKSSSGTSKGSIFDPLRQVGEDFGREVDRLLVEPSLSSKTGKEVGKPGLSYVSCVPCAYMPGSYLKSVMISQLLGQLCNAMCHTHIGLLLQSVRFESKAVREIIFLAPFAIQIFNMVSGAQMAGSGGSDLRAPIFNGENYEFWKIRMRTIFKSHGIWNLVEKGLLIPDSKAAEEESSDSEMVSLLMKDAKALGIIQGAVSDDIFPRISNEETSKGAWDILHQEFHGDKQVRSIMLQGLRRDFEYTRMRDDEILSGYITRLLELVNQMKGYGEDLTKGRIVQKLLISLTKEFDPVCYVIEQTRDIETIEVQERLDRHAENTTEKAFSSMSINQKGSQSNSGVGNNKSKKSWKSKGKKWDSKPQNSGNQSGKHEPGEKSDQAKGKCKHCDKLHYGECWFKGKPKCYGCNRFGHLIKDCEQSNKTEKLANVASKVTEPATMFYACHSASIEKNMNVWYVDSACSNHMTAHESLLIDIDRNVNCKVKMGTGDFVQSIGKGTLTIDVQGVTRFIREVMIVPGLDENLLSVGQMIEHGHWLVFGDNEVDIYEDKQLQELIARVQMKGNRCFPLDLKYVNPPVANRATIGDPSCLWHRRFGHLNYCSLRLLQEKDMVQGLPKLQESEKTCSGCAIGKSHRSSFDKEITWRASQPLELIHSDICGPMQSITLGGNRYFLTFIDDHTRMCWVFFLQQKSHAFNIFKRFKNMVELQSGYQIKKLRSDRGGEYTSLEFSKFCEEMGLERQLTIAYSPQQNGVAERKNRTVMEMARTMMHEKKIPLKFWAEAVNTAVYLQNRSPTSALDNTTPFEKFSGRKPGVKHLRIFGSLCYIHIPSQKRHKLEETGMKGVFLGYGICEKGYRVFNLETKKIELSRSIIFDEKTMWNWELNEEVQVTIPWHEEESSRISDIDSYPDESLQSSQSPQRPQVANDLQTTLESATHDSSVSISETFDHTPQKWKNLSEVYAQCNLSIIEPESYHEAAKDEAWNKAMTEEISMIEKNSTWKLVDRPGSKPIVGVKWIYKTKLNLDGSIQKHKARLVAKGYTQKPGIDFNETFAPVARSPSEATLYVRTKEGVGTLIISIYVDDIVYTGSSDELVKEFKAEMMCKYEMSDLGLLHHFLGMGVTQTEGSIFIHQKKYALTLLDKFGLKDCKSVSTPLVATDKLKREDGSDPADESLFRKIVGSLLYLTATRPDIMFSACLLARFMHNPSKMHYGAAKRVLRYIQGTIDYGIEYVTGKSALLVGYCDSDWSGSEEDMKSTSGYAFSFGSGAFSWASVKQHSVALSTAEAEYVSAAEATSQAIWLRFVLEDFGEEQTTATTVFCDNTSAIAMAKNPVFHQRSKHIKRKFHFIRDAIQEDVIELLYCKGEEQIADIFTKALPKDRFDYLRRMLGVKSANTLEGSISCSLRNPNIQQKWLLMPLDVVQGENMDLSEGQGVGSDAQTTGHTFTSEGVCWNVQGATSTKFNSTMLDLIRTHRIDIIFVCEPRISASDFNEMLSVDDKLGGAVTSRVQGFCSWFDNHGMVDLGFSGPKYTWRTTKVSERIGRAICTMNWRGLYADAHSRFHATPHLRSFRFEAMWLKHKKFGDFINNTWGKLDGSAMEKTF</sequence>
<feature type="region of interest" description="Disordered" evidence="6">
    <location>
        <begin position="420"/>
        <end position="483"/>
    </location>
</feature>
<dbReference type="CDD" id="cd09272">
    <property type="entry name" value="RNase_HI_RT_Ty1"/>
    <property type="match status" value="1"/>
</dbReference>
<feature type="compositionally biased region" description="Low complexity" evidence="6">
    <location>
        <begin position="433"/>
        <end position="446"/>
    </location>
</feature>
<gene>
    <name evidence="9" type="ORF">Prudu_008912</name>
</gene>
<feature type="domain" description="Integrase catalytic" evidence="8">
    <location>
        <begin position="745"/>
        <end position="911"/>
    </location>
</feature>
<dbReference type="InterPro" id="IPR036397">
    <property type="entry name" value="RNaseH_sf"/>
</dbReference>
<dbReference type="SUPFAM" id="SSF56672">
    <property type="entry name" value="DNA/RNA polymerases"/>
    <property type="match status" value="1"/>
</dbReference>
<dbReference type="InterPro" id="IPR013103">
    <property type="entry name" value="RVT_2"/>
</dbReference>
<dbReference type="InterPro" id="IPR054722">
    <property type="entry name" value="PolX-like_BBD"/>
</dbReference>
<evidence type="ECO:0000256" key="6">
    <source>
        <dbReference type="SAM" id="MobiDB-lite"/>
    </source>
</evidence>
<feature type="compositionally biased region" description="Basic and acidic residues" evidence="6">
    <location>
        <begin position="471"/>
        <end position="483"/>
    </location>
</feature>
<dbReference type="GO" id="GO:0004190">
    <property type="term" value="F:aspartic-type endopeptidase activity"/>
    <property type="evidence" value="ECO:0007669"/>
    <property type="project" value="UniProtKB-KW"/>
</dbReference>
<evidence type="ECO:0000256" key="1">
    <source>
        <dbReference type="ARBA" id="ARBA00022670"/>
    </source>
</evidence>
<reference evidence="9" key="1">
    <citation type="journal article" date="2019" name="Science">
        <title>Mutation of a bHLH transcription factor allowed almond domestication.</title>
        <authorList>
            <person name="Sanchez-Perez R."/>
            <person name="Pavan S."/>
            <person name="Mazzeo R."/>
            <person name="Moldovan C."/>
            <person name="Aiese Cigliano R."/>
            <person name="Del Cueto J."/>
            <person name="Ricciardi F."/>
            <person name="Lotti C."/>
            <person name="Ricciardi L."/>
            <person name="Dicenta F."/>
            <person name="Lopez-Marques R.L."/>
            <person name="Lindberg Moller B."/>
        </authorList>
    </citation>
    <scope>NUCLEOTIDE SEQUENCE</scope>
</reference>
<keyword evidence="5" id="KW-0862">Zinc</keyword>
<dbReference type="EMBL" id="AP019299">
    <property type="protein sequence ID" value="BBG99279.1"/>
    <property type="molecule type" value="Genomic_DNA"/>
</dbReference>
<accession>A0A4Y1R550</accession>
<keyword evidence="1" id="KW-0645">Protease</keyword>
<evidence type="ECO:0000259" key="7">
    <source>
        <dbReference type="PROSITE" id="PS50158"/>
    </source>
</evidence>
<protein>
    <recommendedName>
        <fullName evidence="10">BURP domain-containing protein</fullName>
    </recommendedName>
</protein>
<dbReference type="GO" id="GO:0015074">
    <property type="term" value="P:DNA integration"/>
    <property type="evidence" value="ECO:0007669"/>
    <property type="project" value="InterPro"/>
</dbReference>
<evidence type="ECO:0000259" key="8">
    <source>
        <dbReference type="PROSITE" id="PS50994"/>
    </source>
</evidence>
<keyword evidence="3" id="KW-0064">Aspartyl protease</keyword>
<evidence type="ECO:0000256" key="3">
    <source>
        <dbReference type="ARBA" id="ARBA00022750"/>
    </source>
</evidence>
<feature type="region of interest" description="Disordered" evidence="6">
    <location>
        <begin position="1000"/>
        <end position="1025"/>
    </location>
</feature>
<dbReference type="PANTHER" id="PTHR42648">
    <property type="entry name" value="TRANSPOSASE, PUTATIVE-RELATED"/>
    <property type="match status" value="1"/>
</dbReference>
<feature type="domain" description="CCHC-type" evidence="7">
    <location>
        <begin position="504"/>
        <end position="520"/>
    </location>
</feature>
<dbReference type="PANTHER" id="PTHR42648:SF18">
    <property type="entry name" value="RETROTRANSPOSON, UNCLASSIFIED-LIKE PROTEIN"/>
    <property type="match status" value="1"/>
</dbReference>
<feature type="compositionally biased region" description="Basic residues" evidence="6">
    <location>
        <begin position="447"/>
        <end position="456"/>
    </location>
</feature>
<evidence type="ECO:0000256" key="4">
    <source>
        <dbReference type="ARBA" id="ARBA00022801"/>
    </source>
</evidence>
<dbReference type="InterPro" id="IPR012337">
    <property type="entry name" value="RNaseH-like_sf"/>
</dbReference>
<dbReference type="Gene3D" id="3.30.420.10">
    <property type="entry name" value="Ribonuclease H-like superfamily/Ribonuclease H"/>
    <property type="match status" value="1"/>
</dbReference>
<dbReference type="Pfam" id="PF25597">
    <property type="entry name" value="SH3_retrovirus"/>
    <property type="match status" value="1"/>
</dbReference>
<dbReference type="Pfam" id="PF22936">
    <property type="entry name" value="Pol_BBD"/>
    <property type="match status" value="1"/>
</dbReference>
<evidence type="ECO:0000313" key="9">
    <source>
        <dbReference type="EMBL" id="BBG99279.1"/>
    </source>
</evidence>
<dbReference type="GO" id="GO:0006508">
    <property type="term" value="P:proteolysis"/>
    <property type="evidence" value="ECO:0007669"/>
    <property type="project" value="UniProtKB-KW"/>
</dbReference>
<keyword evidence="4" id="KW-0378">Hydrolase</keyword>